<dbReference type="PANTHER" id="PTHR18895:SF74">
    <property type="entry name" value="MTRF1L RELEASE FACTOR GLUTAMINE METHYLTRANSFERASE"/>
    <property type="match status" value="1"/>
</dbReference>
<keyword evidence="2" id="KW-0808">Transferase</keyword>
<evidence type="ECO:0000313" key="6">
    <source>
        <dbReference type="EMBL" id="CAK7933237.1"/>
    </source>
</evidence>
<comment type="caution">
    <text evidence="6">The sequence shown here is derived from an EMBL/GenBank/DDBJ whole genome shotgun (WGS) entry which is preliminary data.</text>
</comment>
<dbReference type="Proteomes" id="UP001162060">
    <property type="component" value="Unassembled WGS sequence"/>
</dbReference>
<evidence type="ECO:0000256" key="1">
    <source>
        <dbReference type="ARBA" id="ARBA00022603"/>
    </source>
</evidence>
<evidence type="ECO:0000256" key="2">
    <source>
        <dbReference type="ARBA" id="ARBA00022679"/>
    </source>
</evidence>
<dbReference type="Gene3D" id="1.10.8.10">
    <property type="entry name" value="DNA helicase RuvA subunit, C-terminal domain"/>
    <property type="match status" value="1"/>
</dbReference>
<gene>
    <name evidence="6" type="ORF">PM001_LOCUS18387</name>
</gene>
<sequence length="362" mass="40130">MLPALSRRHLHSRQTVREAVNKIRECLSRNPIPPLVSDIPVSARNDAKVLVANALQPRLVLSSDVVFHGARKLTDHEAEQLNRSVERRVAGEPVAYIIGWKEFWSMEFAVTRDTLIPRSDSEVLLETLVAQYHPQTPLHILDIGTGSGCLLLSALSEFPKATGVGIDISPGALDVARKNARSHKLDGRAEFLLRDLQTLPELETDDKVMYQRFDVILCNPPYIPHRELHLVGPDVLAYEPHLALFSGGAPSSGDCGMDLDPQGLRMYDFLHKSVGNLFRSHAETALAAEGGPERRKRPENHTKKNCLLMEIGSMGQAQAVQKLFASTADTQSIRSATGDRSPIKFDRFLFDASGKYRGLLFS</sequence>
<dbReference type="SUPFAM" id="SSF53335">
    <property type="entry name" value="S-adenosyl-L-methionine-dependent methyltransferases"/>
    <property type="match status" value="1"/>
</dbReference>
<dbReference type="Pfam" id="PF13847">
    <property type="entry name" value="Methyltransf_31"/>
    <property type="match status" value="1"/>
</dbReference>
<reference evidence="6" key="1">
    <citation type="submission" date="2024-01" db="EMBL/GenBank/DDBJ databases">
        <authorList>
            <person name="Webb A."/>
        </authorList>
    </citation>
    <scope>NUCLEOTIDE SEQUENCE</scope>
    <source>
        <strain evidence="6">Pm1</strain>
    </source>
</reference>
<dbReference type="InterPro" id="IPR004556">
    <property type="entry name" value="HemK-like"/>
</dbReference>
<dbReference type="InterPro" id="IPR029063">
    <property type="entry name" value="SAM-dependent_MTases_sf"/>
</dbReference>
<evidence type="ECO:0000259" key="4">
    <source>
        <dbReference type="Pfam" id="PF13847"/>
    </source>
</evidence>
<dbReference type="AlphaFoldDB" id="A0AAV1UGQ8"/>
<name>A0AAV1UGQ8_9STRA</name>
<dbReference type="GO" id="GO:0003676">
    <property type="term" value="F:nucleic acid binding"/>
    <property type="evidence" value="ECO:0007669"/>
    <property type="project" value="InterPro"/>
</dbReference>
<feature type="domain" description="Release factor glutamine methyltransferase N-terminal" evidence="5">
    <location>
        <begin position="42"/>
        <end position="99"/>
    </location>
</feature>
<keyword evidence="1" id="KW-0489">Methyltransferase</keyword>
<dbReference type="InterPro" id="IPR025714">
    <property type="entry name" value="Methyltranfer_dom"/>
</dbReference>
<dbReference type="EMBL" id="CAKLBY020000193">
    <property type="protein sequence ID" value="CAK7933237.1"/>
    <property type="molecule type" value="Genomic_DNA"/>
</dbReference>
<dbReference type="CDD" id="cd02440">
    <property type="entry name" value="AdoMet_MTases"/>
    <property type="match status" value="1"/>
</dbReference>
<evidence type="ECO:0000259" key="5">
    <source>
        <dbReference type="Pfam" id="PF17827"/>
    </source>
</evidence>
<dbReference type="InterPro" id="IPR040758">
    <property type="entry name" value="PrmC_N"/>
</dbReference>
<keyword evidence="3" id="KW-0949">S-adenosyl-L-methionine</keyword>
<dbReference type="PROSITE" id="PS00092">
    <property type="entry name" value="N6_MTASE"/>
    <property type="match status" value="1"/>
</dbReference>
<accession>A0AAV1UGQ8</accession>
<dbReference type="GO" id="GO:0008276">
    <property type="term" value="F:protein methyltransferase activity"/>
    <property type="evidence" value="ECO:0007669"/>
    <property type="project" value="InterPro"/>
</dbReference>
<dbReference type="PANTHER" id="PTHR18895">
    <property type="entry name" value="HEMK METHYLTRANSFERASE"/>
    <property type="match status" value="1"/>
</dbReference>
<protein>
    <recommendedName>
        <fullName evidence="8">Peptide chain release factor N(5)-glutamine methyltransferase</fullName>
    </recommendedName>
</protein>
<proteinExistence type="predicted"/>
<evidence type="ECO:0008006" key="8">
    <source>
        <dbReference type="Google" id="ProtNLM"/>
    </source>
</evidence>
<dbReference type="InterPro" id="IPR002052">
    <property type="entry name" value="DNA_methylase_N6_adenine_CS"/>
</dbReference>
<evidence type="ECO:0000313" key="7">
    <source>
        <dbReference type="Proteomes" id="UP001162060"/>
    </source>
</evidence>
<organism evidence="6 7">
    <name type="scientific">Peronospora matthiolae</name>
    <dbReference type="NCBI Taxonomy" id="2874970"/>
    <lineage>
        <taxon>Eukaryota</taxon>
        <taxon>Sar</taxon>
        <taxon>Stramenopiles</taxon>
        <taxon>Oomycota</taxon>
        <taxon>Peronosporomycetes</taxon>
        <taxon>Peronosporales</taxon>
        <taxon>Peronosporaceae</taxon>
        <taxon>Peronospora</taxon>
    </lineage>
</organism>
<dbReference type="NCBIfam" id="TIGR00536">
    <property type="entry name" value="hemK_fam"/>
    <property type="match status" value="1"/>
</dbReference>
<dbReference type="InterPro" id="IPR050320">
    <property type="entry name" value="N5-glutamine_MTase"/>
</dbReference>
<dbReference type="Pfam" id="PF17827">
    <property type="entry name" value="PrmC_N"/>
    <property type="match status" value="1"/>
</dbReference>
<dbReference type="GO" id="GO:0032259">
    <property type="term" value="P:methylation"/>
    <property type="evidence" value="ECO:0007669"/>
    <property type="project" value="UniProtKB-KW"/>
</dbReference>
<feature type="domain" description="Methyltransferase" evidence="4">
    <location>
        <begin position="138"/>
        <end position="234"/>
    </location>
</feature>
<dbReference type="Gene3D" id="3.40.50.150">
    <property type="entry name" value="Vaccinia Virus protein VP39"/>
    <property type="match status" value="1"/>
</dbReference>
<evidence type="ECO:0000256" key="3">
    <source>
        <dbReference type="ARBA" id="ARBA00022691"/>
    </source>
</evidence>